<dbReference type="InterPro" id="IPR019518">
    <property type="entry name" value="CtIP_N"/>
</dbReference>
<dbReference type="PANTHER" id="PTHR15107">
    <property type="entry name" value="RETINOBLASTOMA BINDING PROTEIN 8"/>
    <property type="match status" value="1"/>
</dbReference>
<feature type="compositionally biased region" description="Polar residues" evidence="2">
    <location>
        <begin position="470"/>
        <end position="481"/>
    </location>
</feature>
<name>A0A8C2V520_CHILA</name>
<feature type="compositionally biased region" description="Pro residues" evidence="2">
    <location>
        <begin position="519"/>
        <end position="533"/>
    </location>
</feature>
<dbReference type="GeneTree" id="ENSGT00530000063835"/>
<dbReference type="Proteomes" id="UP000694398">
    <property type="component" value="Unassembled WGS sequence"/>
</dbReference>
<accession>A0A8C2V520</accession>
<evidence type="ECO:0000313" key="4">
    <source>
        <dbReference type="Ensembl" id="ENSCLAP00000009868.1"/>
    </source>
</evidence>
<feature type="region of interest" description="Disordered" evidence="2">
    <location>
        <begin position="359"/>
        <end position="607"/>
    </location>
</feature>
<dbReference type="Ensembl" id="ENSCLAT00000009997.1">
    <property type="protein sequence ID" value="ENSCLAP00000009868.1"/>
    <property type="gene ID" value="ENSCLAG00000006833.1"/>
</dbReference>
<keyword evidence="5" id="KW-1185">Reference proteome</keyword>
<dbReference type="InterPro" id="IPR033316">
    <property type="entry name" value="RBBP8-like"/>
</dbReference>
<evidence type="ECO:0000259" key="3">
    <source>
        <dbReference type="Pfam" id="PF10482"/>
    </source>
</evidence>
<feature type="compositionally biased region" description="Pro residues" evidence="2">
    <location>
        <begin position="487"/>
        <end position="498"/>
    </location>
</feature>
<dbReference type="AlphaFoldDB" id="A0A8C2V520"/>
<gene>
    <name evidence="4" type="primary">RBBP8NL</name>
</gene>
<keyword evidence="1" id="KW-0175">Coiled coil</keyword>
<evidence type="ECO:0000256" key="2">
    <source>
        <dbReference type="SAM" id="MobiDB-lite"/>
    </source>
</evidence>
<organism evidence="4 5">
    <name type="scientific">Chinchilla lanigera</name>
    <name type="common">Long-tailed chinchilla</name>
    <name type="synonym">Chinchilla villidera</name>
    <dbReference type="NCBI Taxonomy" id="34839"/>
    <lineage>
        <taxon>Eukaryota</taxon>
        <taxon>Metazoa</taxon>
        <taxon>Chordata</taxon>
        <taxon>Craniata</taxon>
        <taxon>Vertebrata</taxon>
        <taxon>Euteleostomi</taxon>
        <taxon>Mammalia</taxon>
        <taxon>Eutheria</taxon>
        <taxon>Euarchontoglires</taxon>
        <taxon>Glires</taxon>
        <taxon>Rodentia</taxon>
        <taxon>Hystricomorpha</taxon>
        <taxon>Chinchillidae</taxon>
        <taxon>Chinchilla</taxon>
    </lineage>
</organism>
<evidence type="ECO:0000313" key="5">
    <source>
        <dbReference type="Proteomes" id="UP000694398"/>
    </source>
</evidence>
<feature type="compositionally biased region" description="Acidic residues" evidence="2">
    <location>
        <begin position="544"/>
        <end position="553"/>
    </location>
</feature>
<feature type="region of interest" description="Disordered" evidence="2">
    <location>
        <begin position="124"/>
        <end position="201"/>
    </location>
</feature>
<feature type="compositionally biased region" description="Basic and acidic residues" evidence="2">
    <location>
        <begin position="157"/>
        <end position="167"/>
    </location>
</feature>
<feature type="domain" description="DNA endonuclease Ctp1 N-terminal" evidence="3">
    <location>
        <begin position="4"/>
        <end position="123"/>
    </location>
</feature>
<reference evidence="4" key="1">
    <citation type="submission" date="2025-08" db="UniProtKB">
        <authorList>
            <consortium name="Ensembl"/>
        </authorList>
    </citation>
    <scope>IDENTIFICATION</scope>
</reference>
<dbReference type="Pfam" id="PF10482">
    <property type="entry name" value="CtIP_N"/>
    <property type="match status" value="1"/>
</dbReference>
<dbReference type="OMA" id="RCQVTQE"/>
<protein>
    <submittedName>
        <fullName evidence="4">RBBP8 N-terminal like</fullName>
    </submittedName>
</protein>
<proteinExistence type="predicted"/>
<feature type="compositionally biased region" description="Low complexity" evidence="2">
    <location>
        <begin position="141"/>
        <end position="152"/>
    </location>
</feature>
<reference evidence="4" key="2">
    <citation type="submission" date="2025-09" db="UniProtKB">
        <authorList>
            <consortium name="Ensembl"/>
        </authorList>
    </citation>
    <scope>IDENTIFICATION</scope>
</reference>
<evidence type="ECO:0000256" key="1">
    <source>
        <dbReference type="SAM" id="Coils"/>
    </source>
</evidence>
<dbReference type="PANTHER" id="PTHR15107:SF3">
    <property type="entry name" value="RBBP8 N-TERMINAL-LIKE PROTEIN"/>
    <property type="match status" value="1"/>
</dbReference>
<feature type="region of interest" description="Disordered" evidence="2">
    <location>
        <begin position="221"/>
        <end position="255"/>
    </location>
</feature>
<sequence length="607" mass="65454">MENFIESLNKLKEVHEKEVLGLQNKLLELNSERCRDAQRVEELFAKNHQLREQQKGLKENLRVLENRLRAGLCDRCMVTQEVARKRQLEFESVHLQSLQRICVLTNEITRLKEENKMLKEEVKHLRSLEDRPPPLAREAALDSPSPLLLSPAGSRKASTEKPQAGHEEAEEDLAGTEKSAGCRTSPATKISPGGNLPELRAAGMSPQRISNQLHATVAVVRPGSRACLTDHSPTDGTSPPPSRSSPSSPGYEHTLPLDSLLRASGSSVPAYESLKRPLQADRFCLLNRHLSLHLRSLHSSLPAPASAPPSPQPWVLKAGEAQACWAPGTLVGTQDPRLEGALHLLLAQQQLCARVRAGGDTLRGLPPRRGTPPSPPVGSDSDSLEHEVPGAALTTAGLPGGQNPWPTGSSLRKEAVATQDYASDKPLDLSGPGRSKGAHESASQSRPLSPNLAHPRRPEALTLPRPLPRSPQTLSNGTQGATELEPEGPPTPAEPSQPLPRTHLSLLTAADTRERSRPAPSPQSPQTATPPEPSQAGVQRSESEELDESDTSDSEVSLSFETGAKLSAPGEEHRCFCPWEPQQGLQQKRRQALDPTSKGTSARAGGG</sequence>
<feature type="coiled-coil region" evidence="1">
    <location>
        <begin position="5"/>
        <end position="67"/>
    </location>
</feature>